<dbReference type="Proteomes" id="UP000007305">
    <property type="component" value="Chromosome 3"/>
</dbReference>
<reference evidence="2" key="3">
    <citation type="submission" date="2021-05" db="UniProtKB">
        <authorList>
            <consortium name="EnsemblPlants"/>
        </authorList>
    </citation>
    <scope>IDENTIFICATION</scope>
    <source>
        <strain evidence="2">cv. B73</strain>
    </source>
</reference>
<accession>A0A804NID6</accession>
<evidence type="ECO:0000313" key="2">
    <source>
        <dbReference type="EnsemblPlants" id="Zm00001eb162580_P001"/>
    </source>
</evidence>
<name>A0A804NID6_MAIZE</name>
<proteinExistence type="predicted"/>
<feature type="region of interest" description="Disordered" evidence="1">
    <location>
        <begin position="1"/>
        <end position="55"/>
    </location>
</feature>
<keyword evidence="3" id="KW-1185">Reference proteome</keyword>
<feature type="region of interest" description="Disordered" evidence="1">
    <location>
        <begin position="103"/>
        <end position="126"/>
    </location>
</feature>
<dbReference type="EnsemblPlants" id="Zm00001eb162580_T001">
    <property type="protein sequence ID" value="Zm00001eb162580_P001"/>
    <property type="gene ID" value="Zm00001eb162580"/>
</dbReference>
<protein>
    <submittedName>
        <fullName evidence="2">Uncharacterized protein</fullName>
    </submittedName>
</protein>
<feature type="compositionally biased region" description="Basic and acidic residues" evidence="1">
    <location>
        <begin position="31"/>
        <end position="41"/>
    </location>
</feature>
<reference evidence="3" key="1">
    <citation type="submission" date="2015-12" db="EMBL/GenBank/DDBJ databases">
        <title>Update maize B73 reference genome by single molecule sequencing technologies.</title>
        <authorList>
            <consortium name="Maize Genome Sequencing Project"/>
            <person name="Ware D."/>
        </authorList>
    </citation>
    <scope>NUCLEOTIDE SEQUENCE [LARGE SCALE GENOMIC DNA]</scope>
    <source>
        <strain evidence="3">cv. B73</strain>
    </source>
</reference>
<feature type="compositionally biased region" description="Low complexity" evidence="1">
    <location>
        <begin position="1"/>
        <end position="17"/>
    </location>
</feature>
<organism evidence="2 3">
    <name type="scientific">Zea mays</name>
    <name type="common">Maize</name>
    <dbReference type="NCBI Taxonomy" id="4577"/>
    <lineage>
        <taxon>Eukaryota</taxon>
        <taxon>Viridiplantae</taxon>
        <taxon>Streptophyta</taxon>
        <taxon>Embryophyta</taxon>
        <taxon>Tracheophyta</taxon>
        <taxon>Spermatophyta</taxon>
        <taxon>Magnoliopsida</taxon>
        <taxon>Liliopsida</taxon>
        <taxon>Poales</taxon>
        <taxon>Poaceae</taxon>
        <taxon>PACMAD clade</taxon>
        <taxon>Panicoideae</taxon>
        <taxon>Andropogonodae</taxon>
        <taxon>Andropogoneae</taxon>
        <taxon>Tripsacinae</taxon>
        <taxon>Zea</taxon>
    </lineage>
</organism>
<evidence type="ECO:0000256" key="1">
    <source>
        <dbReference type="SAM" id="MobiDB-lite"/>
    </source>
</evidence>
<dbReference type="FunCoup" id="A0A804NID6">
    <property type="interactions" value="2"/>
</dbReference>
<dbReference type="InParanoid" id="A0A804NID6"/>
<dbReference type="AlphaFoldDB" id="A0A804NID6"/>
<reference evidence="2" key="2">
    <citation type="submission" date="2019-07" db="EMBL/GenBank/DDBJ databases">
        <authorList>
            <person name="Seetharam A."/>
            <person name="Woodhouse M."/>
            <person name="Cannon E."/>
        </authorList>
    </citation>
    <scope>NUCLEOTIDE SEQUENCE [LARGE SCALE GENOMIC DNA]</scope>
    <source>
        <strain evidence="2">cv. B73</strain>
    </source>
</reference>
<sequence>VVEAAVVDCVAEPPGAALDERDERAAEEEAERERGEEEARAHGLHALGRPRDEEVQLPRVDERLACAHQQELRRQHEHADGQRPMPCYATCGGDGEALLLGYGRGGHADDGEDQADADLLQVREPL</sequence>
<evidence type="ECO:0000313" key="3">
    <source>
        <dbReference type="Proteomes" id="UP000007305"/>
    </source>
</evidence>
<dbReference type="Gramene" id="Zm00001eb162580_T001">
    <property type="protein sequence ID" value="Zm00001eb162580_P001"/>
    <property type="gene ID" value="Zm00001eb162580"/>
</dbReference>